<dbReference type="KEGG" id="mgly:NCTC10194_00083"/>
<dbReference type="EMBL" id="LR215024">
    <property type="protein sequence ID" value="VEU70088.1"/>
    <property type="molecule type" value="Genomic_DNA"/>
</dbReference>
<dbReference type="AlphaFoldDB" id="A0A449AUD3"/>
<protein>
    <submittedName>
        <fullName evidence="2">Protein of uncharacterized function DUF262</fullName>
    </submittedName>
</protein>
<keyword evidence="3" id="KW-1185">Reference proteome</keyword>
<dbReference type="PANTHER" id="PTHR35149">
    <property type="entry name" value="SLL5132 PROTEIN"/>
    <property type="match status" value="1"/>
</dbReference>
<dbReference type="Pfam" id="PF03235">
    <property type="entry name" value="GmrSD_N"/>
    <property type="match status" value="1"/>
</dbReference>
<evidence type="ECO:0000313" key="2">
    <source>
        <dbReference type="EMBL" id="VEU70088.1"/>
    </source>
</evidence>
<evidence type="ECO:0000313" key="3">
    <source>
        <dbReference type="Proteomes" id="UP000290815"/>
    </source>
</evidence>
<organism evidence="2 3">
    <name type="scientific">Mycoplasmopsis glycophila</name>
    <dbReference type="NCBI Taxonomy" id="171285"/>
    <lineage>
        <taxon>Bacteria</taxon>
        <taxon>Bacillati</taxon>
        <taxon>Mycoplasmatota</taxon>
        <taxon>Mycoplasmoidales</taxon>
        <taxon>Metamycoplasmataceae</taxon>
        <taxon>Mycoplasmopsis</taxon>
    </lineage>
</organism>
<accession>A0A449AUD3</accession>
<evidence type="ECO:0000259" key="1">
    <source>
        <dbReference type="Pfam" id="PF03235"/>
    </source>
</evidence>
<dbReference type="InterPro" id="IPR004919">
    <property type="entry name" value="GmrSD_N"/>
</dbReference>
<proteinExistence type="predicted"/>
<dbReference type="Proteomes" id="UP000290815">
    <property type="component" value="Chromosome"/>
</dbReference>
<dbReference type="PANTHER" id="PTHR35149:SF1">
    <property type="entry name" value="DUF5655 DOMAIN-CONTAINING PROTEIN"/>
    <property type="match status" value="1"/>
</dbReference>
<sequence length="977" mass="116741">MSKKSENFLNGMWTIGTGVQSYINGTILKWITDTNFSTEYVKSDLGSYFTVDEIVYKDESREKFTFYKSERSDSFSKTTIRQVVTILQICGILRVESEKNNNWVFTLNKEFQKELKNEYLSRWEFRIQKYACNKVVKYLNNYINIIDEYNRYKEDDLSEIDDENKEIGFYEYLMKNLSESFIEIFTSTDSNWMNSMIAAIASNLQNDFGSEDFNLIKNHLNADVIKAVPYWKDFCNYIFQDQDKLVLKSMIDRFITVLGLKQKLRTQEELHAAYTEKEIDSWYTTHNHYESIPSSLESIKENKIFYSSVCNLHYLLRFSTIQNKIHLPLYQRNYSWDERLLDILFEDIFELSQNLNKKHFLGSITFSQKNNDLNIVDGQQRTISLILISYALYKLILLYNKNNLDKIAIPDIFLEMFYKHISWFKNNPDYKESESYQYLEDLFSSNVQKITEIFPAKNKKEFKYKIKNNLDYIWGLLNGRLTNKKSIEDFLQAFIENLYFNILFVSNEYEDKIFEKMNLLSQRLSNIDLINSLIYKLWDTNKHKESVKTFRNHVSKHFYKSTNATLEDKKKIDLFADFISYKYNIDGSNQKNSDYKSYFVIKQFIEQVFEKHKNDYDKFLKAISKEVWIFHFILLENNKELDKLLDKNKHKFNELINKDHITLLKTIFPFVHLTKVSDTTVLFLVVYSILKKFEILNFEGFDRSQNAKKFNEAIKWLFEIERFQLIWKTSHFEGQSIRNVVKGWAIKILNNEITTIDELRTELYNWIDQNKTIDEIVFDFSNNIESKLSEDSRKKANVNKNNIVLMRRIEFFLMNDFENFPEAQYLKNTNAEHFIWLFSDKSSWEHYYPRNIQEKDKDHEIEEADKETGIINSLGNGFILNMTGNIQTSNNKPEDKYDKYRAESNQKSFDGKYLSIEKADTKQLDNLKELLTQRTNEIKKEIKLFALDKKWTKEKIENRNKELIATIKDIYSVKKDK</sequence>
<feature type="domain" description="GmrSD restriction endonucleases N-terminal" evidence="1">
    <location>
        <begin position="320"/>
        <end position="534"/>
    </location>
</feature>
<name>A0A449AUD3_9BACT</name>
<gene>
    <name evidence="2" type="ORF">NCTC10194_00083</name>
</gene>
<reference evidence="2 3" key="1">
    <citation type="submission" date="2019-01" db="EMBL/GenBank/DDBJ databases">
        <authorList>
            <consortium name="Pathogen Informatics"/>
        </authorList>
    </citation>
    <scope>NUCLEOTIDE SEQUENCE [LARGE SCALE GENOMIC DNA]</scope>
    <source>
        <strain evidence="2 3">NCTC10194</strain>
    </source>
</reference>
<dbReference type="RefSeq" id="WP_027333693.1">
    <property type="nucleotide sequence ID" value="NZ_LR215024.1"/>
</dbReference>